<dbReference type="GO" id="GO:0002143">
    <property type="term" value="P:tRNA wobble position uridine thiolation"/>
    <property type="evidence" value="ECO:0007669"/>
    <property type="project" value="InterPro"/>
</dbReference>
<dbReference type="GO" id="GO:0016740">
    <property type="term" value="F:transferase activity"/>
    <property type="evidence" value="ECO:0007669"/>
    <property type="project" value="UniProtKB-KW"/>
</dbReference>
<dbReference type="EMBL" id="WEKT01000034">
    <property type="protein sequence ID" value="MZI94657.1"/>
    <property type="molecule type" value="Genomic_DNA"/>
</dbReference>
<name>A0A7X4RVU5_9VIBR</name>
<keyword evidence="1" id="KW-0808">Transferase</keyword>
<dbReference type="Proteomes" id="UP000462621">
    <property type="component" value="Unassembled WGS sequence"/>
</dbReference>
<evidence type="ECO:0000313" key="2">
    <source>
        <dbReference type="Proteomes" id="UP000462621"/>
    </source>
</evidence>
<sequence>MLHIVKSIEKLPLVISLLREEDALLLVEGAIYAAHEKSQAYASIKSCVGVYVLQEDLMARGWEHKVAKTLDIVDMAGFVDLTVTHVNSATW</sequence>
<dbReference type="InterPro" id="IPR027396">
    <property type="entry name" value="DsrEFH-like"/>
</dbReference>
<dbReference type="InterPro" id="IPR007215">
    <property type="entry name" value="Sulphur_relay_TusB/DsrH"/>
</dbReference>
<dbReference type="RefSeq" id="WP_161157136.1">
    <property type="nucleotide sequence ID" value="NZ_WEKT01000034.1"/>
</dbReference>
<dbReference type="AlphaFoldDB" id="A0A7X4RVU5"/>
<evidence type="ECO:0000313" key="1">
    <source>
        <dbReference type="EMBL" id="MZI94657.1"/>
    </source>
</evidence>
<dbReference type="GO" id="GO:1990228">
    <property type="term" value="C:sulfurtransferase complex"/>
    <property type="evidence" value="ECO:0007669"/>
    <property type="project" value="TreeGrafter"/>
</dbReference>
<dbReference type="NCBIfam" id="TIGR03011">
    <property type="entry name" value="sulf_tusB_dsrH"/>
    <property type="match status" value="1"/>
</dbReference>
<comment type="caution">
    <text evidence="1">The sequence shown here is derived from an EMBL/GenBank/DDBJ whole genome shotgun (WGS) entry which is preliminary data.</text>
</comment>
<dbReference type="Pfam" id="PF04077">
    <property type="entry name" value="DsrH"/>
    <property type="match status" value="1"/>
</dbReference>
<reference evidence="1 2" key="1">
    <citation type="submission" date="2019-10" db="EMBL/GenBank/DDBJ databases">
        <title>Vibrio sp. nov. isolated from a shrimp pond.</title>
        <authorList>
            <person name="Gomez-Gil B."/>
            <person name="Enciso-Ibarra J."/>
            <person name="Enciso-Ibarra K."/>
            <person name="Bolan-Mejia C."/>
        </authorList>
    </citation>
    <scope>NUCLEOTIDE SEQUENCE [LARGE SCALE GENOMIC DNA]</scope>
    <source>
        <strain evidence="1 2">CAIM 722</strain>
    </source>
</reference>
<dbReference type="Gene3D" id="3.40.1260.10">
    <property type="entry name" value="DsrEFH-like"/>
    <property type="match status" value="1"/>
</dbReference>
<dbReference type="PANTHER" id="PTHR37526:SF1">
    <property type="entry name" value="PROTEIN TUSB"/>
    <property type="match status" value="1"/>
</dbReference>
<dbReference type="PANTHER" id="PTHR37526">
    <property type="entry name" value="PROTEIN TUSB"/>
    <property type="match status" value="1"/>
</dbReference>
<proteinExistence type="predicted"/>
<gene>
    <name evidence="1" type="primary">dsrH</name>
    <name evidence="1" type="ORF">F9817_15805</name>
</gene>
<organism evidence="1 2">
    <name type="scientific">Vibrio eleionomae</name>
    <dbReference type="NCBI Taxonomy" id="2653505"/>
    <lineage>
        <taxon>Bacteria</taxon>
        <taxon>Pseudomonadati</taxon>
        <taxon>Pseudomonadota</taxon>
        <taxon>Gammaproteobacteria</taxon>
        <taxon>Vibrionales</taxon>
        <taxon>Vibrionaceae</taxon>
        <taxon>Vibrio</taxon>
    </lineage>
</organism>
<protein>
    <submittedName>
        <fullName evidence="1">Sulfurtransferase complex subunit TusB</fullName>
    </submittedName>
</protein>
<dbReference type="SUPFAM" id="SSF75169">
    <property type="entry name" value="DsrEFH-like"/>
    <property type="match status" value="1"/>
</dbReference>
<accession>A0A7X4RVU5</accession>
<keyword evidence="2" id="KW-1185">Reference proteome</keyword>